<reference evidence="1" key="1">
    <citation type="journal article" date="2014" name="Front. Microbiol.">
        <title>High frequency of phylogenetically diverse reductive dehalogenase-homologous genes in deep subseafloor sedimentary metagenomes.</title>
        <authorList>
            <person name="Kawai M."/>
            <person name="Futagami T."/>
            <person name="Toyoda A."/>
            <person name="Takaki Y."/>
            <person name="Nishi S."/>
            <person name="Hori S."/>
            <person name="Arai W."/>
            <person name="Tsubouchi T."/>
            <person name="Morono Y."/>
            <person name="Uchiyama I."/>
            <person name="Ito T."/>
            <person name="Fujiyama A."/>
            <person name="Inagaki F."/>
            <person name="Takami H."/>
        </authorList>
    </citation>
    <scope>NUCLEOTIDE SEQUENCE</scope>
    <source>
        <strain evidence="1">Expedition CK06-06</strain>
    </source>
</reference>
<feature type="non-terminal residue" evidence="1">
    <location>
        <position position="116"/>
    </location>
</feature>
<proteinExistence type="predicted"/>
<accession>X0UVA1</accession>
<dbReference type="EMBL" id="BARS01028549">
    <property type="protein sequence ID" value="GAG09779.1"/>
    <property type="molecule type" value="Genomic_DNA"/>
</dbReference>
<evidence type="ECO:0000313" key="1">
    <source>
        <dbReference type="EMBL" id="GAG09779.1"/>
    </source>
</evidence>
<sequence length="116" mass="13373">MALQQKLSAVIKKLKEEGSFRSFAACPKKKHDEGAENLDTTLPRFMEMFPKIATQLDYERVPKEVQKRATRRTAVSSKLFPDIPDILNALKEGYVIIMLLQNYDNDKTNIIPYQLK</sequence>
<gene>
    <name evidence="1" type="ORF">S01H1_44735</name>
</gene>
<protein>
    <submittedName>
        <fullName evidence="1">Uncharacterized protein</fullName>
    </submittedName>
</protein>
<organism evidence="1">
    <name type="scientific">marine sediment metagenome</name>
    <dbReference type="NCBI Taxonomy" id="412755"/>
    <lineage>
        <taxon>unclassified sequences</taxon>
        <taxon>metagenomes</taxon>
        <taxon>ecological metagenomes</taxon>
    </lineage>
</organism>
<name>X0UVA1_9ZZZZ</name>
<dbReference type="AlphaFoldDB" id="X0UVA1"/>
<comment type="caution">
    <text evidence="1">The sequence shown here is derived from an EMBL/GenBank/DDBJ whole genome shotgun (WGS) entry which is preliminary data.</text>
</comment>